<reference evidence="2 3" key="1">
    <citation type="journal article" date="2014" name="Am. J. Bot.">
        <title>Genome assembly and annotation for red clover (Trifolium pratense; Fabaceae).</title>
        <authorList>
            <person name="Istvanek J."/>
            <person name="Jaros M."/>
            <person name="Krenek A."/>
            <person name="Repkova J."/>
        </authorList>
    </citation>
    <scope>NUCLEOTIDE SEQUENCE [LARGE SCALE GENOMIC DNA]</scope>
    <source>
        <strain evidence="3">cv. Tatra</strain>
        <tissue evidence="2">Young leaves</tissue>
    </source>
</reference>
<feature type="region of interest" description="Disordered" evidence="1">
    <location>
        <begin position="1"/>
        <end position="109"/>
    </location>
</feature>
<evidence type="ECO:0000313" key="2">
    <source>
        <dbReference type="EMBL" id="PNX75650.1"/>
    </source>
</evidence>
<dbReference type="Proteomes" id="UP000236291">
    <property type="component" value="Unassembled WGS sequence"/>
</dbReference>
<feature type="compositionally biased region" description="Polar residues" evidence="1">
    <location>
        <begin position="90"/>
        <end position="100"/>
    </location>
</feature>
<evidence type="ECO:0000313" key="3">
    <source>
        <dbReference type="Proteomes" id="UP000236291"/>
    </source>
</evidence>
<reference evidence="2 3" key="2">
    <citation type="journal article" date="2017" name="Front. Plant Sci.">
        <title>Gene Classification and Mining of Molecular Markers Useful in Red Clover (Trifolium pratense) Breeding.</title>
        <authorList>
            <person name="Istvanek J."/>
            <person name="Dluhosova J."/>
            <person name="Dluhos P."/>
            <person name="Patkova L."/>
            <person name="Nedelnik J."/>
            <person name="Repkova J."/>
        </authorList>
    </citation>
    <scope>NUCLEOTIDE SEQUENCE [LARGE SCALE GENOMIC DNA]</scope>
    <source>
        <strain evidence="3">cv. Tatra</strain>
        <tissue evidence="2">Young leaves</tissue>
    </source>
</reference>
<proteinExistence type="predicted"/>
<dbReference type="AlphaFoldDB" id="A0A2K3LAT1"/>
<name>A0A2K3LAT1_TRIPR</name>
<organism evidence="2 3">
    <name type="scientific">Trifolium pratense</name>
    <name type="common">Red clover</name>
    <dbReference type="NCBI Taxonomy" id="57577"/>
    <lineage>
        <taxon>Eukaryota</taxon>
        <taxon>Viridiplantae</taxon>
        <taxon>Streptophyta</taxon>
        <taxon>Embryophyta</taxon>
        <taxon>Tracheophyta</taxon>
        <taxon>Spermatophyta</taxon>
        <taxon>Magnoliopsida</taxon>
        <taxon>eudicotyledons</taxon>
        <taxon>Gunneridae</taxon>
        <taxon>Pentapetalae</taxon>
        <taxon>rosids</taxon>
        <taxon>fabids</taxon>
        <taxon>Fabales</taxon>
        <taxon>Fabaceae</taxon>
        <taxon>Papilionoideae</taxon>
        <taxon>50 kb inversion clade</taxon>
        <taxon>NPAAA clade</taxon>
        <taxon>Hologalegina</taxon>
        <taxon>IRL clade</taxon>
        <taxon>Trifolieae</taxon>
        <taxon>Trifolium</taxon>
    </lineage>
</organism>
<accession>A0A2K3LAT1</accession>
<gene>
    <name evidence="2" type="ORF">L195_g031589</name>
</gene>
<evidence type="ECO:0000256" key="1">
    <source>
        <dbReference type="SAM" id="MobiDB-lite"/>
    </source>
</evidence>
<feature type="compositionally biased region" description="Polar residues" evidence="1">
    <location>
        <begin position="21"/>
        <end position="39"/>
    </location>
</feature>
<feature type="non-terminal residue" evidence="2">
    <location>
        <position position="150"/>
    </location>
</feature>
<dbReference type="EMBL" id="ASHM01029367">
    <property type="protein sequence ID" value="PNX75650.1"/>
    <property type="molecule type" value="Genomic_DNA"/>
</dbReference>
<sequence length="150" mass="16761">MNFSSTRFQGTHDFEAGPSVRPNNDNTIGPNFPSNFQGNHESEAGPSRTNINNIAHDSMDFDDNFDESQTPYVDMEVTTNVTSTRRRRQGSTVPSNFQGTHDNEAGSSRMDINDIVHDNMEFDENFDEAQILDVPLEGTANVTSSRSLRQ</sequence>
<protein>
    <submittedName>
        <fullName evidence="2">Uncharacterized protein</fullName>
    </submittedName>
</protein>
<comment type="caution">
    <text evidence="2">The sequence shown here is derived from an EMBL/GenBank/DDBJ whole genome shotgun (WGS) entry which is preliminary data.</text>
</comment>